<feature type="region of interest" description="Disordered" evidence="2">
    <location>
        <begin position="102"/>
        <end position="472"/>
    </location>
</feature>
<reference evidence="3 4" key="1">
    <citation type="submission" date="2024-04" db="EMBL/GenBank/DDBJ databases">
        <title>Phyllosticta paracitricarpa is synonymous to the EU quarantine fungus P. citricarpa based on phylogenomic analyses.</title>
        <authorList>
            <consortium name="Lawrence Berkeley National Laboratory"/>
            <person name="Van Ingen-Buijs V.A."/>
            <person name="Van Westerhoven A.C."/>
            <person name="Haridas S."/>
            <person name="Skiadas P."/>
            <person name="Martin F."/>
            <person name="Groenewald J.Z."/>
            <person name="Crous P.W."/>
            <person name="Seidl M.F."/>
        </authorList>
    </citation>
    <scope>NUCLEOTIDE SEQUENCE [LARGE SCALE GENOMIC DNA]</scope>
    <source>
        <strain evidence="3 4">CBS 123374</strain>
    </source>
</reference>
<sequence length="544" mass="62519">MPGIYCVETSPLSTNPFGSSFRRFWYHRPRYYRIECTFPVPCSPRLSTEYSGYYYRCRRYRRTSYRPARLVMCTFRQTSRYGYGDELVDRCNHRYAGPDCPRKTYEEYGRRPAPSGHVPSFLSGASTPTTELGPPTPTHEGPYATVTRSPGFGQEFLSTDRKPHHRRKHRRHGSTATQDSQPSVMVMDPPRGPPKGPPNRTAAPAADPGSESEGSRRRNRRPPPIDTSFLATNLPTVVSNYASATSPPEDNEYARDTAAKDARDARHSAQDTFREEERRREREEKAKDEYYEKYEARRGDWRAEERARKARERAEKENLEREGPKEEPVESDDYATIMAERELARERAREAAREAAREEERQQPEVVDDQTSSTWSSAEYQDRIKKGQSNTAAEFKRSSSPPQSAGTAYRYKTSEVSPDDDHTPRASATASSRAEAYYEKLREWERRQTANERLDRTSPTRSHRHGPEPVRLMSMAERRQEAALLEAEVAVAEAEARVKKTKREIGRDNKGNLAYIRRSTRTTTTGGARDDAQKRRVRIFNPRP</sequence>
<dbReference type="Proteomes" id="UP001492380">
    <property type="component" value="Unassembled WGS sequence"/>
</dbReference>
<feature type="compositionally biased region" description="Polar residues" evidence="2">
    <location>
        <begin position="369"/>
        <end position="379"/>
    </location>
</feature>
<feature type="compositionally biased region" description="Basic residues" evidence="2">
    <location>
        <begin position="162"/>
        <end position="173"/>
    </location>
</feature>
<evidence type="ECO:0000256" key="1">
    <source>
        <dbReference type="SAM" id="Coils"/>
    </source>
</evidence>
<feature type="compositionally biased region" description="Basic and acidic residues" evidence="2">
    <location>
        <begin position="252"/>
        <end position="328"/>
    </location>
</feature>
<feature type="compositionally biased region" description="Low complexity" evidence="2">
    <location>
        <begin position="127"/>
        <end position="142"/>
    </location>
</feature>
<feature type="compositionally biased region" description="Basic and acidic residues" evidence="2">
    <location>
        <begin position="436"/>
        <end position="458"/>
    </location>
</feature>
<feature type="region of interest" description="Disordered" evidence="2">
    <location>
        <begin position="517"/>
        <end position="544"/>
    </location>
</feature>
<gene>
    <name evidence="3" type="ORF">HDK90DRAFT_470555</name>
</gene>
<feature type="compositionally biased region" description="Basic and acidic residues" evidence="2">
    <location>
        <begin position="339"/>
        <end position="363"/>
    </location>
</feature>
<feature type="compositionally biased region" description="Polar residues" evidence="2">
    <location>
        <begin position="174"/>
        <end position="183"/>
    </location>
</feature>
<keyword evidence="4" id="KW-1185">Reference proteome</keyword>
<proteinExistence type="predicted"/>
<evidence type="ECO:0000256" key="2">
    <source>
        <dbReference type="SAM" id="MobiDB-lite"/>
    </source>
</evidence>
<keyword evidence="1" id="KW-0175">Coiled coil</keyword>
<evidence type="ECO:0000313" key="3">
    <source>
        <dbReference type="EMBL" id="KAK8223850.1"/>
    </source>
</evidence>
<name>A0ABR1YA65_9PEZI</name>
<evidence type="ECO:0000313" key="4">
    <source>
        <dbReference type="Proteomes" id="UP001492380"/>
    </source>
</evidence>
<feature type="coiled-coil region" evidence="1">
    <location>
        <begin position="475"/>
        <end position="504"/>
    </location>
</feature>
<organism evidence="3 4">
    <name type="scientific">Phyllosticta capitalensis</name>
    <dbReference type="NCBI Taxonomy" id="121624"/>
    <lineage>
        <taxon>Eukaryota</taxon>
        <taxon>Fungi</taxon>
        <taxon>Dikarya</taxon>
        <taxon>Ascomycota</taxon>
        <taxon>Pezizomycotina</taxon>
        <taxon>Dothideomycetes</taxon>
        <taxon>Dothideomycetes incertae sedis</taxon>
        <taxon>Botryosphaeriales</taxon>
        <taxon>Phyllostictaceae</taxon>
        <taxon>Phyllosticta</taxon>
    </lineage>
</organism>
<comment type="caution">
    <text evidence="3">The sequence shown here is derived from an EMBL/GenBank/DDBJ whole genome shotgun (WGS) entry which is preliminary data.</text>
</comment>
<protein>
    <submittedName>
        <fullName evidence="3">Uncharacterized protein</fullName>
    </submittedName>
</protein>
<dbReference type="EMBL" id="JBBWRZ010000013">
    <property type="protein sequence ID" value="KAK8223850.1"/>
    <property type="molecule type" value="Genomic_DNA"/>
</dbReference>
<feature type="compositionally biased region" description="Low complexity" evidence="2">
    <location>
        <begin position="425"/>
        <end position="435"/>
    </location>
</feature>
<feature type="compositionally biased region" description="Polar residues" evidence="2">
    <location>
        <begin position="229"/>
        <end position="248"/>
    </location>
</feature>
<feature type="compositionally biased region" description="Polar residues" evidence="2">
    <location>
        <begin position="387"/>
        <end position="406"/>
    </location>
</feature>
<accession>A0ABR1YA65</accession>